<keyword evidence="3" id="KW-1185">Reference proteome</keyword>
<name>A0AAV4S9W4_CAEEX</name>
<evidence type="ECO:0000313" key="3">
    <source>
        <dbReference type="Proteomes" id="UP001054945"/>
    </source>
</evidence>
<comment type="caution">
    <text evidence="2">The sequence shown here is derived from an EMBL/GenBank/DDBJ whole genome shotgun (WGS) entry which is preliminary data.</text>
</comment>
<dbReference type="Proteomes" id="UP001054945">
    <property type="component" value="Unassembled WGS sequence"/>
</dbReference>
<feature type="transmembrane region" description="Helical" evidence="1">
    <location>
        <begin position="6"/>
        <end position="26"/>
    </location>
</feature>
<keyword evidence="1" id="KW-1133">Transmembrane helix</keyword>
<keyword evidence="1" id="KW-0472">Membrane</keyword>
<gene>
    <name evidence="2" type="ORF">CEXT_269391</name>
</gene>
<proteinExistence type="predicted"/>
<dbReference type="AlphaFoldDB" id="A0AAV4S9W4"/>
<dbReference type="EMBL" id="BPLR01009356">
    <property type="protein sequence ID" value="GIY31298.1"/>
    <property type="molecule type" value="Genomic_DNA"/>
</dbReference>
<keyword evidence="1" id="KW-0812">Transmembrane</keyword>
<organism evidence="2 3">
    <name type="scientific">Caerostris extrusa</name>
    <name type="common">Bark spider</name>
    <name type="synonym">Caerostris bankana</name>
    <dbReference type="NCBI Taxonomy" id="172846"/>
    <lineage>
        <taxon>Eukaryota</taxon>
        <taxon>Metazoa</taxon>
        <taxon>Ecdysozoa</taxon>
        <taxon>Arthropoda</taxon>
        <taxon>Chelicerata</taxon>
        <taxon>Arachnida</taxon>
        <taxon>Araneae</taxon>
        <taxon>Araneomorphae</taxon>
        <taxon>Entelegynae</taxon>
        <taxon>Araneoidea</taxon>
        <taxon>Araneidae</taxon>
        <taxon>Caerostris</taxon>
    </lineage>
</organism>
<accession>A0AAV4S9W4</accession>
<evidence type="ECO:0000256" key="1">
    <source>
        <dbReference type="SAM" id="Phobius"/>
    </source>
</evidence>
<protein>
    <submittedName>
        <fullName evidence="2">Uncharacterized protein</fullName>
    </submittedName>
</protein>
<reference evidence="2 3" key="1">
    <citation type="submission" date="2021-06" db="EMBL/GenBank/DDBJ databases">
        <title>Caerostris extrusa draft genome.</title>
        <authorList>
            <person name="Kono N."/>
            <person name="Arakawa K."/>
        </authorList>
    </citation>
    <scope>NUCLEOTIDE SEQUENCE [LARGE SCALE GENOMIC DNA]</scope>
</reference>
<sequence length="111" mass="12905">MSQTDSKATFLMESSCLFWSAVRILWFRGRENARKKAFHFSEIALFFGDRRLPAQNGFPPPAQNASVLVKTGDVRLPALYKVRLHARNEVKRSIPQKHKWKQNRSLLCIYV</sequence>
<evidence type="ECO:0000313" key="2">
    <source>
        <dbReference type="EMBL" id="GIY31298.1"/>
    </source>
</evidence>